<protein>
    <recommendedName>
        <fullName evidence="3">DUF3168 domain-containing protein</fullName>
    </recommendedName>
</protein>
<dbReference type="EMBL" id="JAVAMP010000001">
    <property type="protein sequence ID" value="MDP5273546.1"/>
    <property type="molecule type" value="Genomic_DNA"/>
</dbReference>
<evidence type="ECO:0000313" key="2">
    <source>
        <dbReference type="Proteomes" id="UP001231941"/>
    </source>
</evidence>
<name>A0ABT9IW11_9BACL</name>
<evidence type="ECO:0008006" key="3">
    <source>
        <dbReference type="Google" id="ProtNLM"/>
    </source>
</evidence>
<dbReference type="RefSeq" id="WP_305990807.1">
    <property type="nucleotide sequence ID" value="NZ_JAVAMP010000001.1"/>
</dbReference>
<accession>A0ABT9IW11</accession>
<comment type="caution">
    <text evidence="1">The sequence shown here is derived from an EMBL/GenBank/DDBJ whole genome shotgun (WGS) entry which is preliminary data.</text>
</comment>
<proteinExistence type="predicted"/>
<evidence type="ECO:0000313" key="1">
    <source>
        <dbReference type="EMBL" id="MDP5273546.1"/>
    </source>
</evidence>
<gene>
    <name evidence="1" type="ORF">Q5Y73_05475</name>
</gene>
<keyword evidence="2" id="KW-1185">Reference proteome</keyword>
<dbReference type="Proteomes" id="UP001231941">
    <property type="component" value="Unassembled WGS sequence"/>
</dbReference>
<sequence>MRELELNSIIKFCYELLPEMNFYTKSVPQDFKVPSIYFPPAGAKMKPFSQATFALENVLSMIIFDKSRQKAFFSADKIMYSIIEGNNKIPIVTEENIESGSLYVNDVNIDLKESHIDDLFIVVCTLTWDSKGFNSKRMKDYEKINEVNMNLN</sequence>
<organism evidence="1 2">
    <name type="scientific">Chengkuizengella axinellae</name>
    <dbReference type="NCBI Taxonomy" id="3064388"/>
    <lineage>
        <taxon>Bacteria</taxon>
        <taxon>Bacillati</taxon>
        <taxon>Bacillota</taxon>
        <taxon>Bacilli</taxon>
        <taxon>Bacillales</taxon>
        <taxon>Paenibacillaceae</taxon>
        <taxon>Chengkuizengella</taxon>
    </lineage>
</organism>
<reference evidence="1 2" key="1">
    <citation type="submission" date="2023-08" db="EMBL/GenBank/DDBJ databases">
        <authorList>
            <person name="Park J.-S."/>
        </authorList>
    </citation>
    <scope>NUCLEOTIDE SEQUENCE [LARGE SCALE GENOMIC DNA]</scope>
    <source>
        <strain evidence="1 2">2205SS18-9</strain>
    </source>
</reference>